<dbReference type="SUPFAM" id="SSF53955">
    <property type="entry name" value="Lysozyme-like"/>
    <property type="match status" value="1"/>
</dbReference>
<accession>A0A1H8AX93</accession>
<protein>
    <submittedName>
        <fullName evidence="3">Transglycosylase SLT domain-containing protein</fullName>
    </submittedName>
</protein>
<comment type="similarity">
    <text evidence="1">Belongs to the virb1 family.</text>
</comment>
<dbReference type="InterPro" id="IPR023346">
    <property type="entry name" value="Lysozyme-like_dom_sf"/>
</dbReference>
<evidence type="ECO:0000259" key="2">
    <source>
        <dbReference type="Pfam" id="PF01464"/>
    </source>
</evidence>
<evidence type="ECO:0000313" key="4">
    <source>
        <dbReference type="Proteomes" id="UP000182160"/>
    </source>
</evidence>
<dbReference type="Proteomes" id="UP000182160">
    <property type="component" value="Unassembled WGS sequence"/>
</dbReference>
<evidence type="ECO:0000256" key="1">
    <source>
        <dbReference type="ARBA" id="ARBA00009387"/>
    </source>
</evidence>
<sequence length="245" mass="26816">MGDGGELRNGTDKIAKPRILRQTLPMKRVLALFCLVFWPSLALSEVAQAVILPPPQAARDGNIPRTRWEHQPQGALWTRSALSALKAHGAVLVERVPRDIAEWCPAYPQAAERGRRAFWVGFLSALAKHESTYNARAVGGGGRWHGLLQILPATARGYGCRAGDGAGLRHGPDNLSCAIRIMAFTVPRDGVVSEGMRGVAADWGPLHSRAKREDMKRWLRGQSYCKPLSAVRPRPRPGQVARVAE</sequence>
<dbReference type="AlphaFoldDB" id="A0A1H8AX93"/>
<dbReference type="EMBL" id="FOBO01000007">
    <property type="protein sequence ID" value="SEM74127.1"/>
    <property type="molecule type" value="Genomic_DNA"/>
</dbReference>
<dbReference type="Pfam" id="PF01464">
    <property type="entry name" value="SLT"/>
    <property type="match status" value="1"/>
</dbReference>
<proteinExistence type="inferred from homology"/>
<evidence type="ECO:0000313" key="3">
    <source>
        <dbReference type="EMBL" id="SEM74127.1"/>
    </source>
</evidence>
<gene>
    <name evidence="3" type="ORF">SAMN04488077_107159</name>
</gene>
<reference evidence="3 4" key="1">
    <citation type="submission" date="2016-10" db="EMBL/GenBank/DDBJ databases">
        <authorList>
            <person name="de Groot N.N."/>
        </authorList>
    </citation>
    <scope>NUCLEOTIDE SEQUENCE [LARGE SCALE GENOMIC DNA]</scope>
    <source>
        <strain evidence="3 4">DSM 11457</strain>
    </source>
</reference>
<name>A0A1H8AX93_9RHOB</name>
<feature type="domain" description="Transglycosylase SLT" evidence="2">
    <location>
        <begin position="115"/>
        <end position="183"/>
    </location>
</feature>
<organism evidence="3 4">
    <name type="scientific">Roseovarius tolerans</name>
    <dbReference type="NCBI Taxonomy" id="74031"/>
    <lineage>
        <taxon>Bacteria</taxon>
        <taxon>Pseudomonadati</taxon>
        <taxon>Pseudomonadota</taxon>
        <taxon>Alphaproteobacteria</taxon>
        <taxon>Rhodobacterales</taxon>
        <taxon>Roseobacteraceae</taxon>
        <taxon>Roseovarius</taxon>
    </lineage>
</organism>
<dbReference type="InterPro" id="IPR008258">
    <property type="entry name" value="Transglycosylase_SLT_dom_1"/>
</dbReference>